<protein>
    <recommendedName>
        <fullName evidence="3">HTH tetR-type domain-containing protein</fullName>
    </recommendedName>
</protein>
<name>W0FKG6_9BACT</name>
<dbReference type="AlphaFoldDB" id="W0FKG6"/>
<organism evidence="4">
    <name type="scientific">uncultured bacterium Contig1522a</name>
    <dbReference type="NCBI Taxonomy" id="1393448"/>
    <lineage>
        <taxon>Bacteria</taxon>
        <taxon>environmental samples</taxon>
    </lineage>
</organism>
<dbReference type="InterPro" id="IPR050624">
    <property type="entry name" value="HTH-type_Tx_Regulator"/>
</dbReference>
<dbReference type="EMBL" id="KC246779">
    <property type="protein sequence ID" value="AHF23939.1"/>
    <property type="molecule type" value="Genomic_DNA"/>
</dbReference>
<reference evidence="4" key="1">
    <citation type="journal article" date="2013" name="PLoS ONE">
        <title>Metagenomic insights into the carbohydrate-active enzymes carried by the microorganisms adhering to solid digesta in the rumen of cows.</title>
        <authorList>
            <person name="Wang L."/>
            <person name="Hatem A."/>
            <person name="Catalyurek U.V."/>
            <person name="Morrison M."/>
            <person name="Yu Z."/>
        </authorList>
    </citation>
    <scope>NUCLEOTIDE SEQUENCE</scope>
</reference>
<feature type="DNA-binding region" description="H-T-H motif" evidence="2">
    <location>
        <begin position="35"/>
        <end position="54"/>
    </location>
</feature>
<dbReference type="Gene3D" id="1.10.357.10">
    <property type="entry name" value="Tetracycline Repressor, domain 2"/>
    <property type="match status" value="1"/>
</dbReference>
<dbReference type="PANTHER" id="PTHR43479">
    <property type="entry name" value="ACREF/ENVCD OPERON REPRESSOR-RELATED"/>
    <property type="match status" value="1"/>
</dbReference>
<evidence type="ECO:0000256" key="1">
    <source>
        <dbReference type="ARBA" id="ARBA00023125"/>
    </source>
</evidence>
<dbReference type="InterPro" id="IPR001647">
    <property type="entry name" value="HTH_TetR"/>
</dbReference>
<dbReference type="Pfam" id="PF00440">
    <property type="entry name" value="TetR_N"/>
    <property type="match status" value="1"/>
</dbReference>
<dbReference type="InterPro" id="IPR009057">
    <property type="entry name" value="Homeodomain-like_sf"/>
</dbReference>
<feature type="domain" description="HTH tetR-type" evidence="3">
    <location>
        <begin position="14"/>
        <end position="72"/>
    </location>
</feature>
<dbReference type="PANTHER" id="PTHR43479:SF11">
    <property type="entry name" value="ACREF_ENVCD OPERON REPRESSOR-RELATED"/>
    <property type="match status" value="1"/>
</dbReference>
<accession>W0FKG6</accession>
<dbReference type="GO" id="GO:0003677">
    <property type="term" value="F:DNA binding"/>
    <property type="evidence" value="ECO:0007669"/>
    <property type="project" value="UniProtKB-UniRule"/>
</dbReference>
<evidence type="ECO:0000259" key="3">
    <source>
        <dbReference type="PROSITE" id="PS50977"/>
    </source>
</evidence>
<proteinExistence type="predicted"/>
<evidence type="ECO:0000256" key="2">
    <source>
        <dbReference type="PROSITE-ProRule" id="PRU00335"/>
    </source>
</evidence>
<evidence type="ECO:0000313" key="4">
    <source>
        <dbReference type="EMBL" id="AHF23939.1"/>
    </source>
</evidence>
<sequence length="199" mass="22814">MDRIEKKEMSRRQRMTIRLLEEAYLELLDEEGEVTVAALCERADVNRTTFYRYFSDMEAFAEETRSALFSKFFSLLDGIELDTPAFSRDLSRRKILEALQITEKNEKLCRILLVDGSSDLAVRSLEEHLTLLRDTARAGCGEEEADLCYAAICGAIARLWVRWIDGRFSVPKEKMVLLIEGLLLRFYDLVGSGILKTGE</sequence>
<dbReference type="PROSITE" id="PS50977">
    <property type="entry name" value="HTH_TETR_2"/>
    <property type="match status" value="1"/>
</dbReference>
<keyword evidence="1 2" id="KW-0238">DNA-binding</keyword>
<dbReference type="SUPFAM" id="SSF46689">
    <property type="entry name" value="Homeodomain-like"/>
    <property type="match status" value="1"/>
</dbReference>